<dbReference type="PANTHER" id="PTHR32096:SF80">
    <property type="entry name" value="WRKY TRANSCRIPTION FACTOR 27-RELATED"/>
    <property type="match status" value="1"/>
</dbReference>
<dbReference type="SUPFAM" id="SSF118290">
    <property type="entry name" value="WRKY DNA-binding domain"/>
    <property type="match status" value="1"/>
</dbReference>
<feature type="region of interest" description="Disordered" evidence="6">
    <location>
        <begin position="17"/>
        <end position="40"/>
    </location>
</feature>
<feature type="region of interest" description="Disordered" evidence="6">
    <location>
        <begin position="61"/>
        <end position="144"/>
    </location>
</feature>
<evidence type="ECO:0000256" key="3">
    <source>
        <dbReference type="ARBA" id="ARBA00023125"/>
    </source>
</evidence>
<sequence>MDADWDLFAVVRSCKSTVNKAASSGEPSNRPSKGNTSGCNCLASLKLEQNYDPFTFRSMSRASLEDSRQPVLKQPDPTTMGTDRGKNPIILSPGGGGASGQHQQQQRPPNPKRPRQRVQQRGVPKTRRRRNKNMNRTVVSHVTDENSCSDQWTWRKYGRKTIKGTSYLRHYYKCSSSIGCSARKHVTLSNSEPGTYIVTYTDDHTHSMPDSRKSRAGGSRRNKLPNADNNASSSSSSFISPTAPPPAPEVGATATNVQNAGDNGAKEGENVNIVALENDDGEDIFMIPNAQVYDYLFEGLGELVHGAGSGSGSGIGLGHNWPAFGGNLSSWGSSMSGSSAGSTAGRG</sequence>
<evidence type="ECO:0000313" key="8">
    <source>
        <dbReference type="EMBL" id="KAK9036659.1"/>
    </source>
</evidence>
<feature type="compositionally biased region" description="Basic residues" evidence="6">
    <location>
        <begin position="214"/>
        <end position="223"/>
    </location>
</feature>
<protein>
    <recommendedName>
        <fullName evidence="7">WRKY domain-containing protein</fullName>
    </recommendedName>
</protein>
<proteinExistence type="predicted"/>
<dbReference type="Pfam" id="PF03106">
    <property type="entry name" value="WRKY"/>
    <property type="match status" value="1"/>
</dbReference>
<dbReference type="InterPro" id="IPR044810">
    <property type="entry name" value="WRKY_plant"/>
</dbReference>
<evidence type="ECO:0000256" key="4">
    <source>
        <dbReference type="ARBA" id="ARBA00023163"/>
    </source>
</evidence>
<gene>
    <name evidence="8" type="ORF">V6N11_078653</name>
</gene>
<keyword evidence="9" id="KW-1185">Reference proteome</keyword>
<feature type="compositionally biased region" description="Basic residues" evidence="6">
    <location>
        <begin position="110"/>
        <end position="133"/>
    </location>
</feature>
<dbReference type="InterPro" id="IPR036576">
    <property type="entry name" value="WRKY_dom_sf"/>
</dbReference>
<comment type="caution">
    <text evidence="8">The sequence shown here is derived from an EMBL/GenBank/DDBJ whole genome shotgun (WGS) entry which is preliminary data.</text>
</comment>
<reference evidence="8 9" key="1">
    <citation type="journal article" date="2024" name="G3 (Bethesda)">
        <title>Genome assembly of Hibiscus sabdariffa L. provides insights into metabolisms of medicinal natural products.</title>
        <authorList>
            <person name="Kim T."/>
        </authorList>
    </citation>
    <scope>NUCLEOTIDE SEQUENCE [LARGE SCALE GENOMIC DNA]</scope>
    <source>
        <strain evidence="8">TK-2024</strain>
        <tissue evidence="8">Old leaves</tissue>
    </source>
</reference>
<keyword evidence="3" id="KW-0238">DNA-binding</keyword>
<keyword evidence="4" id="KW-0804">Transcription</keyword>
<dbReference type="PROSITE" id="PS50811">
    <property type="entry name" value="WRKY"/>
    <property type="match status" value="1"/>
</dbReference>
<feature type="region of interest" description="Disordered" evidence="6">
    <location>
        <begin position="199"/>
        <end position="266"/>
    </location>
</feature>
<dbReference type="InterPro" id="IPR003657">
    <property type="entry name" value="WRKY_dom"/>
</dbReference>
<evidence type="ECO:0000313" key="9">
    <source>
        <dbReference type="Proteomes" id="UP001396334"/>
    </source>
</evidence>
<evidence type="ECO:0000256" key="6">
    <source>
        <dbReference type="SAM" id="MobiDB-lite"/>
    </source>
</evidence>
<dbReference type="Gene3D" id="2.20.25.80">
    <property type="entry name" value="WRKY domain"/>
    <property type="match status" value="1"/>
</dbReference>
<dbReference type="Proteomes" id="UP001396334">
    <property type="component" value="Unassembled WGS sequence"/>
</dbReference>
<feature type="compositionally biased region" description="Polar residues" evidence="6">
    <location>
        <begin position="17"/>
        <end position="39"/>
    </location>
</feature>
<evidence type="ECO:0000256" key="1">
    <source>
        <dbReference type="ARBA" id="ARBA00004123"/>
    </source>
</evidence>
<keyword evidence="2" id="KW-0805">Transcription regulation</keyword>
<dbReference type="PANTHER" id="PTHR32096">
    <property type="entry name" value="WRKY TRANSCRIPTION FACTOR 30-RELATED-RELATED"/>
    <property type="match status" value="1"/>
</dbReference>
<organism evidence="8 9">
    <name type="scientific">Hibiscus sabdariffa</name>
    <name type="common">roselle</name>
    <dbReference type="NCBI Taxonomy" id="183260"/>
    <lineage>
        <taxon>Eukaryota</taxon>
        <taxon>Viridiplantae</taxon>
        <taxon>Streptophyta</taxon>
        <taxon>Embryophyta</taxon>
        <taxon>Tracheophyta</taxon>
        <taxon>Spermatophyta</taxon>
        <taxon>Magnoliopsida</taxon>
        <taxon>eudicotyledons</taxon>
        <taxon>Gunneridae</taxon>
        <taxon>Pentapetalae</taxon>
        <taxon>rosids</taxon>
        <taxon>malvids</taxon>
        <taxon>Malvales</taxon>
        <taxon>Malvaceae</taxon>
        <taxon>Malvoideae</taxon>
        <taxon>Hibiscus</taxon>
    </lineage>
</organism>
<accession>A0ABR2TGZ9</accession>
<name>A0ABR2TGZ9_9ROSI</name>
<dbReference type="EMBL" id="JBBPBN010000006">
    <property type="protein sequence ID" value="KAK9036659.1"/>
    <property type="molecule type" value="Genomic_DNA"/>
</dbReference>
<keyword evidence="5" id="KW-0539">Nucleus</keyword>
<evidence type="ECO:0000259" key="7">
    <source>
        <dbReference type="PROSITE" id="PS50811"/>
    </source>
</evidence>
<comment type="subcellular location">
    <subcellularLocation>
        <location evidence="1">Nucleus</location>
    </subcellularLocation>
</comment>
<evidence type="ECO:0000256" key="5">
    <source>
        <dbReference type="ARBA" id="ARBA00023242"/>
    </source>
</evidence>
<feature type="compositionally biased region" description="Basic and acidic residues" evidence="6">
    <location>
        <begin position="201"/>
        <end position="213"/>
    </location>
</feature>
<evidence type="ECO:0000256" key="2">
    <source>
        <dbReference type="ARBA" id="ARBA00023015"/>
    </source>
</evidence>
<feature type="compositionally biased region" description="Low complexity" evidence="6">
    <location>
        <begin position="225"/>
        <end position="241"/>
    </location>
</feature>
<feature type="domain" description="WRKY" evidence="7">
    <location>
        <begin position="143"/>
        <end position="209"/>
    </location>
</feature>
<dbReference type="SMART" id="SM00774">
    <property type="entry name" value="WRKY"/>
    <property type="match status" value="1"/>
</dbReference>